<evidence type="ECO:0000313" key="2">
    <source>
        <dbReference type="Proteomes" id="UP000005631"/>
    </source>
</evidence>
<evidence type="ECO:0000313" key="1">
    <source>
        <dbReference type="EMBL" id="AEV32112.1"/>
    </source>
</evidence>
<dbReference type="PANTHER" id="PTHR40045">
    <property type="entry name" value="YCGG FAMILY PROTEIN"/>
    <property type="match status" value="1"/>
</dbReference>
<dbReference type="Proteomes" id="UP000005631">
    <property type="component" value="Chromosome"/>
</dbReference>
<reference evidence="1 2" key="1">
    <citation type="journal article" date="2012" name="Stand. Genomic Sci.">
        <title>Genome sequence of the orange-pigmented seawater bacterium Owenweeksia hongkongensis type strain (UST20020801(T)).</title>
        <authorList>
            <person name="Riedel T."/>
            <person name="Held B."/>
            <person name="Nolan M."/>
            <person name="Lucas S."/>
            <person name="Lapidus A."/>
            <person name="Tice H."/>
            <person name="Del Rio T.G."/>
            <person name="Cheng J.F."/>
            <person name="Han C."/>
            <person name="Tapia R."/>
            <person name="Goodwin L.A."/>
            <person name="Pitluck S."/>
            <person name="Liolios K."/>
            <person name="Mavromatis K."/>
            <person name="Pagani I."/>
            <person name="Ivanova N."/>
            <person name="Mikhailova N."/>
            <person name="Pati A."/>
            <person name="Chen A."/>
            <person name="Palaniappan K."/>
            <person name="Rohde M."/>
            <person name="Tindall B.J."/>
            <person name="Detter J.C."/>
            <person name="Goker M."/>
            <person name="Woyke T."/>
            <person name="Bristow J."/>
            <person name="Eisen J.A."/>
            <person name="Markowitz V."/>
            <person name="Hugenholtz P."/>
            <person name="Klenk H.P."/>
            <person name="Kyrpides N.C."/>
        </authorList>
    </citation>
    <scope>NUCLEOTIDE SEQUENCE</scope>
    <source>
        <strain evidence="2">DSM 17368 / JCM 12287 / NRRL B-23963</strain>
    </source>
</reference>
<dbReference type="Pfam" id="PF08892">
    <property type="entry name" value="YqcI_YcgG"/>
    <property type="match status" value="1"/>
</dbReference>
<dbReference type="OrthoDB" id="283514at2"/>
<dbReference type="AlphaFoldDB" id="G8R4M3"/>
<dbReference type="NCBIfam" id="NF041366">
    <property type="entry name" value="GntA_guanitoxin"/>
    <property type="match status" value="1"/>
</dbReference>
<accession>G8R4M3</accession>
<organism evidence="1 2">
    <name type="scientific">Owenweeksia hongkongensis (strain DSM 17368 / CIP 108786 / JCM 12287 / NRRL B-23963 / UST20020801)</name>
    <dbReference type="NCBI Taxonomy" id="926562"/>
    <lineage>
        <taxon>Bacteria</taxon>
        <taxon>Pseudomonadati</taxon>
        <taxon>Bacteroidota</taxon>
        <taxon>Flavobacteriia</taxon>
        <taxon>Flavobacteriales</taxon>
        <taxon>Owenweeksiaceae</taxon>
        <taxon>Owenweeksia</taxon>
    </lineage>
</organism>
<dbReference type="InterPro" id="IPR014988">
    <property type="entry name" value="Uncharacterised_YqcI/YcgG"/>
</dbReference>
<name>G8R4M3_OWEHD</name>
<protein>
    <recommendedName>
        <fullName evidence="3">YqcI/YcgG family</fullName>
    </recommendedName>
</protein>
<dbReference type="STRING" id="926562.Oweho_1106"/>
<proteinExistence type="predicted"/>
<dbReference type="PANTHER" id="PTHR40045:SF1">
    <property type="entry name" value="YQCI_YCGG FAMILY PROTEIN"/>
    <property type="match status" value="1"/>
</dbReference>
<keyword evidence="2" id="KW-1185">Reference proteome</keyword>
<evidence type="ECO:0008006" key="3">
    <source>
        <dbReference type="Google" id="ProtNLM"/>
    </source>
</evidence>
<dbReference type="eggNOG" id="COG3403">
    <property type="taxonomic scope" value="Bacteria"/>
</dbReference>
<sequence length="227" mass="26109">MSVKEKIEKLKIDESEQKKFENFIVENDHPCLMAQSVVKQGHFILREYGELGKSENVPTLLADLEAYLKDYDFEGSDFFTFVAVFKGQQLFTEKEFEERLWKQLQALHEGDSSKWDSTVSTNPQSPEFSFSLLSQAFYLVGMHPNSSRIARQSPSPTVVFNLHYQFEKLRELGGYKATRDAIRERDKALQGSINPMVADFGQGQEAPQYSGRKVGQNWKCPFLHKHS</sequence>
<dbReference type="RefSeq" id="WP_014201472.1">
    <property type="nucleotide sequence ID" value="NC_016599.1"/>
</dbReference>
<dbReference type="KEGG" id="oho:Oweho_1106"/>
<dbReference type="HOGENOM" id="CLU_090943_0_0_10"/>
<gene>
    <name evidence="1" type="ordered locus">Oweho_1106</name>
</gene>
<dbReference type="EMBL" id="CP003156">
    <property type="protein sequence ID" value="AEV32112.1"/>
    <property type="molecule type" value="Genomic_DNA"/>
</dbReference>